<dbReference type="Proteomes" id="UP000551501">
    <property type="component" value="Unassembled WGS sequence"/>
</dbReference>
<keyword evidence="2" id="KW-0540">Nuclease</keyword>
<feature type="region of interest" description="Disordered" evidence="1">
    <location>
        <begin position="568"/>
        <end position="616"/>
    </location>
</feature>
<organism evidence="2 3">
    <name type="scientific">Gordonia humi</name>
    <dbReference type="NCBI Taxonomy" id="686429"/>
    <lineage>
        <taxon>Bacteria</taxon>
        <taxon>Bacillati</taxon>
        <taxon>Actinomycetota</taxon>
        <taxon>Actinomycetes</taxon>
        <taxon>Mycobacteriales</taxon>
        <taxon>Gordoniaceae</taxon>
        <taxon>Gordonia</taxon>
    </lineage>
</organism>
<dbReference type="Pfam" id="PF13481">
    <property type="entry name" value="AAA_25"/>
    <property type="match status" value="1"/>
</dbReference>
<evidence type="ECO:0000313" key="2">
    <source>
        <dbReference type="EMBL" id="MBB4134647.1"/>
    </source>
</evidence>
<keyword evidence="3" id="KW-1185">Reference proteome</keyword>
<dbReference type="CDD" id="cd01029">
    <property type="entry name" value="TOPRIM_primases"/>
    <property type="match status" value="1"/>
</dbReference>
<gene>
    <name evidence="2" type="ORF">BKA16_001199</name>
</gene>
<dbReference type="RefSeq" id="WP_183369785.1">
    <property type="nucleotide sequence ID" value="NZ_BAABHL010000092.1"/>
</dbReference>
<dbReference type="SUPFAM" id="SSF56731">
    <property type="entry name" value="DNA primase core"/>
    <property type="match status" value="1"/>
</dbReference>
<protein>
    <submittedName>
        <fullName evidence="2">Archaellum biogenesis ATPase FlaH/5S rRNA maturation endonuclease (Ribonuclease M5)</fullName>
    </submittedName>
</protein>
<accession>A0A840F528</accession>
<dbReference type="SUPFAM" id="SSF52540">
    <property type="entry name" value="P-loop containing nucleoside triphosphate hydrolases"/>
    <property type="match status" value="1"/>
</dbReference>
<sequence>MQSTAFDTLVDALTRSGRRVDGDGDSCKAQCPAHDDKTPSLSIRRADDRALITCHAGCTPKSIMDAVGLTIVDLFDREATYDYRDVQVHRKADKSFPQTGNTKSTRMFRQDELERHRDKPVLLVEGEKDANTVLYHFPDYVGVSFRQGASVDPARYQVDKLKGRDVTIVADNDDAGRKFAAKVGDLLQNVAKSVRVVRAAEGKDLTDHFQHGHGIDELVEMCGPTQRRSLVVTFGNQIDMKPIEWMMDDWLPWGFLTLLAGREGLGKSTIACKIAAERTLHGERVIYLATEDSIEHVVAPRLKAAGADMSRVMFLSVKSEFSDNGVVEFPADLDAVEDLIVDYQVRLVVLDAATSVVSQSVAGDGNNDRKIRAVLEPMAQLASRQNIVMLGLCHFGKKDSADSGKLMMGSIAWSQVARSVLSVAADEDSGRLVVTNTKSNLAKRKRSESVEVVTRDLGDGIDVGVAEWRGETDTTATDLLGDSGEREERTEAMRWVHDYLGLNPDSLSLDVKREGAKELGCSQKAIQRAAKKLGVTATDTNDFPRRTVWNLPDSGDSNSMRVPTVPTVPTGDDLHKHDVPTGSQSGLGVPTAARSGHSIPPGHAQSGQSGQSGHDWDHKCLACSEDLIFADDIADGFHTADRHCVEAAKSLAPTNGIAS</sequence>
<dbReference type="AlphaFoldDB" id="A0A840F528"/>
<dbReference type="EMBL" id="JACIFP010000001">
    <property type="protein sequence ID" value="MBB4134647.1"/>
    <property type="molecule type" value="Genomic_DNA"/>
</dbReference>
<dbReference type="Gene3D" id="3.40.50.300">
    <property type="entry name" value="P-loop containing nucleotide triphosphate hydrolases"/>
    <property type="match status" value="1"/>
</dbReference>
<dbReference type="InterPro" id="IPR034154">
    <property type="entry name" value="TOPRIM_DnaG/twinkle"/>
</dbReference>
<reference evidence="2 3" key="1">
    <citation type="submission" date="2020-08" db="EMBL/GenBank/DDBJ databases">
        <title>Sequencing the genomes of 1000 actinobacteria strains.</title>
        <authorList>
            <person name="Klenk H.-P."/>
        </authorList>
    </citation>
    <scope>NUCLEOTIDE SEQUENCE [LARGE SCALE GENOMIC DNA]</scope>
    <source>
        <strain evidence="2 3">DSM 45298</strain>
    </source>
</reference>
<comment type="caution">
    <text evidence="2">The sequence shown here is derived from an EMBL/GenBank/DDBJ whole genome shotgun (WGS) entry which is preliminary data.</text>
</comment>
<keyword evidence="2" id="KW-0378">Hydrolase</keyword>
<name>A0A840F528_9ACTN</name>
<evidence type="ECO:0000313" key="3">
    <source>
        <dbReference type="Proteomes" id="UP000551501"/>
    </source>
</evidence>
<evidence type="ECO:0000256" key="1">
    <source>
        <dbReference type="SAM" id="MobiDB-lite"/>
    </source>
</evidence>
<proteinExistence type="predicted"/>
<feature type="region of interest" description="Disordered" evidence="1">
    <location>
        <begin position="19"/>
        <end position="38"/>
    </location>
</feature>
<dbReference type="Gene3D" id="3.40.1360.10">
    <property type="match status" value="1"/>
</dbReference>
<dbReference type="InterPro" id="IPR027417">
    <property type="entry name" value="P-loop_NTPase"/>
</dbReference>
<keyword evidence="2" id="KW-0255">Endonuclease</keyword>
<dbReference type="GO" id="GO:0004519">
    <property type="term" value="F:endonuclease activity"/>
    <property type="evidence" value="ECO:0007669"/>
    <property type="project" value="UniProtKB-KW"/>
</dbReference>